<dbReference type="Gene3D" id="3.90.70.80">
    <property type="match status" value="1"/>
</dbReference>
<sequence length="422" mass="49375">MTLPEVNGFKYVVVGIDYFSKWSEARPIKDKSAVTVARFLYDEIICRHGCPKIQISDQGREFVNNLNDELFRLTGTEQRVTSEYHPQANGLNGLVERQNRTIKNCLLKVLQVNVMQWPYILQGVLFAHRTAQHSSTGYTPFKMLYQRDAMLPIDINYDDKDKNSVTTNSNQYDSDHQDNDLDLFDQEKFKTTLNQMIVMRNIMEEKAKKNIDEAQTRQRYSYSKRHNTGHIFQEGDKVFVRNLCRNDRKGGWRQIPWNGPYEIVSIHSGNTCVLKNEFKVLKKKIHLKNLKMHNEKMENKTEEKYDADKSGSKSSGTDSFKDVDNFQDVKAIEYTKSKLNELKDKRVFNPVTKPWQLRQNKILNLKIEKNLIYKYRGKIFGEPTKIVNIIGDGNCLYRSLSYWITGTEDHHLKIRNLIVEVI</sequence>
<dbReference type="GO" id="GO:0015074">
    <property type="term" value="P:DNA integration"/>
    <property type="evidence" value="ECO:0007669"/>
    <property type="project" value="InterPro"/>
</dbReference>
<dbReference type="PROSITE" id="PS50802">
    <property type="entry name" value="OTU"/>
    <property type="match status" value="1"/>
</dbReference>
<dbReference type="Gene3D" id="3.30.420.10">
    <property type="entry name" value="Ribonuclease H-like superfamily/Ribonuclease H"/>
    <property type="match status" value="1"/>
</dbReference>
<dbReference type="GO" id="GO:0003676">
    <property type="term" value="F:nucleic acid binding"/>
    <property type="evidence" value="ECO:0007669"/>
    <property type="project" value="InterPro"/>
</dbReference>
<dbReference type="PROSITE" id="PS50994">
    <property type="entry name" value="INTEGRASE"/>
    <property type="match status" value="1"/>
</dbReference>
<dbReference type="InterPro" id="IPR012337">
    <property type="entry name" value="RNaseH-like_sf"/>
</dbReference>
<evidence type="ECO:0000256" key="1">
    <source>
        <dbReference type="SAM" id="MobiDB-lite"/>
    </source>
</evidence>
<dbReference type="InterPro" id="IPR050951">
    <property type="entry name" value="Retrovirus_Pol_polyprotein"/>
</dbReference>
<evidence type="ECO:0008006" key="6">
    <source>
        <dbReference type="Google" id="ProtNLM"/>
    </source>
</evidence>
<dbReference type="PANTHER" id="PTHR37984:SF15">
    <property type="entry name" value="INTEGRASE CATALYTIC DOMAIN-CONTAINING PROTEIN"/>
    <property type="match status" value="1"/>
</dbReference>
<dbReference type="EMBL" id="CARXXK010000002">
    <property type="protein sequence ID" value="CAI6355947.1"/>
    <property type="molecule type" value="Genomic_DNA"/>
</dbReference>
<accession>A0AAV0WJZ0</accession>
<dbReference type="AlphaFoldDB" id="A0AAV0WJZ0"/>
<proteinExistence type="predicted"/>
<feature type="domain" description="Integrase catalytic" evidence="3">
    <location>
        <begin position="1"/>
        <end position="148"/>
    </location>
</feature>
<dbReference type="InterPro" id="IPR003323">
    <property type="entry name" value="OTU_dom"/>
</dbReference>
<evidence type="ECO:0000313" key="5">
    <source>
        <dbReference type="Proteomes" id="UP001160148"/>
    </source>
</evidence>
<dbReference type="Proteomes" id="UP001160148">
    <property type="component" value="Unassembled WGS sequence"/>
</dbReference>
<dbReference type="SUPFAM" id="SSF53098">
    <property type="entry name" value="Ribonuclease H-like"/>
    <property type="match status" value="1"/>
</dbReference>
<dbReference type="Pfam" id="PF00665">
    <property type="entry name" value="rve"/>
    <property type="match status" value="1"/>
</dbReference>
<keyword evidence="5" id="KW-1185">Reference proteome</keyword>
<gene>
    <name evidence="4" type="ORF">MEUPH1_LOCUS11743</name>
</gene>
<protein>
    <recommendedName>
        <fullName evidence="6">Integrase catalytic domain-containing protein</fullName>
    </recommendedName>
</protein>
<name>A0AAV0WJZ0_9HEMI</name>
<comment type="caution">
    <text evidence="4">The sequence shown here is derived from an EMBL/GenBank/DDBJ whole genome shotgun (WGS) entry which is preliminary data.</text>
</comment>
<dbReference type="PANTHER" id="PTHR37984">
    <property type="entry name" value="PROTEIN CBG26694"/>
    <property type="match status" value="1"/>
</dbReference>
<evidence type="ECO:0000259" key="2">
    <source>
        <dbReference type="PROSITE" id="PS50802"/>
    </source>
</evidence>
<feature type="compositionally biased region" description="Basic and acidic residues" evidence="1">
    <location>
        <begin position="294"/>
        <end position="311"/>
    </location>
</feature>
<evidence type="ECO:0000313" key="4">
    <source>
        <dbReference type="EMBL" id="CAI6355947.1"/>
    </source>
</evidence>
<dbReference type="InterPro" id="IPR001584">
    <property type="entry name" value="Integrase_cat-core"/>
</dbReference>
<organism evidence="4 5">
    <name type="scientific">Macrosiphum euphorbiae</name>
    <name type="common">potato aphid</name>
    <dbReference type="NCBI Taxonomy" id="13131"/>
    <lineage>
        <taxon>Eukaryota</taxon>
        <taxon>Metazoa</taxon>
        <taxon>Ecdysozoa</taxon>
        <taxon>Arthropoda</taxon>
        <taxon>Hexapoda</taxon>
        <taxon>Insecta</taxon>
        <taxon>Pterygota</taxon>
        <taxon>Neoptera</taxon>
        <taxon>Paraneoptera</taxon>
        <taxon>Hemiptera</taxon>
        <taxon>Sternorrhyncha</taxon>
        <taxon>Aphidomorpha</taxon>
        <taxon>Aphidoidea</taxon>
        <taxon>Aphididae</taxon>
        <taxon>Macrosiphini</taxon>
        <taxon>Macrosiphum</taxon>
    </lineage>
</organism>
<evidence type="ECO:0000259" key="3">
    <source>
        <dbReference type="PROSITE" id="PS50994"/>
    </source>
</evidence>
<dbReference type="InterPro" id="IPR036397">
    <property type="entry name" value="RNaseH_sf"/>
</dbReference>
<feature type="region of interest" description="Disordered" evidence="1">
    <location>
        <begin position="294"/>
        <end position="319"/>
    </location>
</feature>
<feature type="domain" description="OTU" evidence="2">
    <location>
        <begin position="384"/>
        <end position="422"/>
    </location>
</feature>
<reference evidence="4 5" key="1">
    <citation type="submission" date="2023-01" db="EMBL/GenBank/DDBJ databases">
        <authorList>
            <person name="Whitehead M."/>
        </authorList>
    </citation>
    <scope>NUCLEOTIDE SEQUENCE [LARGE SCALE GENOMIC DNA]</scope>
</reference>